<dbReference type="AlphaFoldDB" id="A0AAF3F075"/>
<dbReference type="Pfam" id="PF05884">
    <property type="entry name" value="ZYG-11_interact"/>
    <property type="match status" value="1"/>
</dbReference>
<evidence type="ECO:0000313" key="2">
    <source>
        <dbReference type="Proteomes" id="UP000887575"/>
    </source>
</evidence>
<keyword evidence="1" id="KW-0812">Transmembrane</keyword>
<name>A0AAF3F075_9BILA</name>
<dbReference type="WBParaSite" id="MBELARI_LOCUS19146">
    <property type="protein sequence ID" value="MBELARI_LOCUS19146"/>
    <property type="gene ID" value="MBELARI_LOCUS19146"/>
</dbReference>
<keyword evidence="1" id="KW-0472">Membrane</keyword>
<evidence type="ECO:0000313" key="3">
    <source>
        <dbReference type="WBParaSite" id="MBELARI_LOCUS19146"/>
    </source>
</evidence>
<proteinExistence type="predicted"/>
<accession>A0AAF3F075</accession>
<sequence>MTWSLHNLWSFRHSHGPRLLCLRRTSPRITCRLYSLEFQPFGSSIVSCFLGNHSRHLFGGNRQLLLGGSVGVSVGVTLVLGLLSGYFTLPYLVFTNLYGTIAAVTLQYLYKNV</sequence>
<organism evidence="2 3">
    <name type="scientific">Mesorhabditis belari</name>
    <dbReference type="NCBI Taxonomy" id="2138241"/>
    <lineage>
        <taxon>Eukaryota</taxon>
        <taxon>Metazoa</taxon>
        <taxon>Ecdysozoa</taxon>
        <taxon>Nematoda</taxon>
        <taxon>Chromadorea</taxon>
        <taxon>Rhabditida</taxon>
        <taxon>Rhabditina</taxon>
        <taxon>Rhabditomorpha</taxon>
        <taxon>Rhabditoidea</taxon>
        <taxon>Rhabditidae</taxon>
        <taxon>Mesorhabditinae</taxon>
        <taxon>Mesorhabditis</taxon>
    </lineage>
</organism>
<dbReference type="InterPro" id="IPR008574">
    <property type="entry name" value="Nematodes_ZYG-11_interact"/>
</dbReference>
<evidence type="ECO:0000256" key="1">
    <source>
        <dbReference type="SAM" id="Phobius"/>
    </source>
</evidence>
<keyword evidence="2" id="KW-1185">Reference proteome</keyword>
<feature type="transmembrane region" description="Helical" evidence="1">
    <location>
        <begin position="89"/>
        <end position="110"/>
    </location>
</feature>
<reference evidence="3" key="1">
    <citation type="submission" date="2024-02" db="UniProtKB">
        <authorList>
            <consortium name="WormBaseParasite"/>
        </authorList>
    </citation>
    <scope>IDENTIFICATION</scope>
</reference>
<keyword evidence="1" id="KW-1133">Transmembrane helix</keyword>
<dbReference type="Proteomes" id="UP000887575">
    <property type="component" value="Unassembled WGS sequence"/>
</dbReference>
<feature type="transmembrane region" description="Helical" evidence="1">
    <location>
        <begin position="64"/>
        <end position="83"/>
    </location>
</feature>
<protein>
    <submittedName>
        <fullName evidence="3">Uncharacterized protein</fullName>
    </submittedName>
</protein>